<evidence type="ECO:0000256" key="1">
    <source>
        <dbReference type="ARBA" id="ARBA00004141"/>
    </source>
</evidence>
<feature type="transmembrane region" description="Helical" evidence="6">
    <location>
        <begin position="239"/>
        <end position="261"/>
    </location>
</feature>
<evidence type="ECO:0000256" key="5">
    <source>
        <dbReference type="SAM" id="MobiDB-lite"/>
    </source>
</evidence>
<keyword evidence="3 6" id="KW-1133">Transmembrane helix</keyword>
<accession>A0A1I3MUZ7</accession>
<feature type="transmembrane region" description="Helical" evidence="6">
    <location>
        <begin position="418"/>
        <end position="438"/>
    </location>
</feature>
<feature type="transmembrane region" description="Helical" evidence="6">
    <location>
        <begin position="161"/>
        <end position="183"/>
    </location>
</feature>
<dbReference type="AlphaFoldDB" id="A0A1I3MUZ7"/>
<dbReference type="Pfam" id="PF00939">
    <property type="entry name" value="Na_sulph_symp"/>
    <property type="match status" value="1"/>
</dbReference>
<dbReference type="InterPro" id="IPR001898">
    <property type="entry name" value="SLC13A/DASS"/>
</dbReference>
<proteinExistence type="predicted"/>
<evidence type="ECO:0000256" key="3">
    <source>
        <dbReference type="ARBA" id="ARBA00022989"/>
    </source>
</evidence>
<keyword evidence="2 6" id="KW-0812">Transmembrane</keyword>
<evidence type="ECO:0000313" key="8">
    <source>
        <dbReference type="Proteomes" id="UP000183299"/>
    </source>
</evidence>
<evidence type="ECO:0000256" key="6">
    <source>
        <dbReference type="SAM" id="Phobius"/>
    </source>
</evidence>
<feature type="transmembrane region" description="Helical" evidence="6">
    <location>
        <begin position="195"/>
        <end position="219"/>
    </location>
</feature>
<feature type="region of interest" description="Disordered" evidence="5">
    <location>
        <begin position="1"/>
        <end position="27"/>
    </location>
</feature>
<organism evidence="7 8">
    <name type="scientific">Celeribacter halophilus</name>
    <dbReference type="NCBI Taxonomy" id="576117"/>
    <lineage>
        <taxon>Bacteria</taxon>
        <taxon>Pseudomonadati</taxon>
        <taxon>Pseudomonadota</taxon>
        <taxon>Alphaproteobacteria</taxon>
        <taxon>Rhodobacterales</taxon>
        <taxon>Roseobacteraceae</taxon>
        <taxon>Celeribacter</taxon>
    </lineage>
</organism>
<name>A0A1I3MUZ7_9RHOB</name>
<keyword evidence="4 6" id="KW-0472">Membrane</keyword>
<dbReference type="NCBIfam" id="TIGR00785">
    <property type="entry name" value="dass"/>
    <property type="match status" value="1"/>
</dbReference>
<dbReference type="RefSeq" id="WP_066603129.1">
    <property type="nucleotide sequence ID" value="NZ_FORY01000001.1"/>
</dbReference>
<protein>
    <submittedName>
        <fullName evidence="7">Solute carrier family 13 (Sodium-dependent dicarboxylate transporter), member 2/3/5</fullName>
    </submittedName>
</protein>
<dbReference type="GO" id="GO:1905039">
    <property type="term" value="P:carboxylic acid transmembrane transport"/>
    <property type="evidence" value="ECO:0007669"/>
    <property type="project" value="UniProtKB-ARBA"/>
</dbReference>
<sequence>MRSQLNNQDHEPQDERTAPAPSETGEGRSNTRIAALIAGPVSAALLLLLPAPETMTPEAWRLIAVTLWMVIWWLLEAMPLPVTALLPIVLFPALGIQPANEVSHHYGNHLIFLFLGGFILAAGMQTWGLHRRIALAIVAAIGSSPSRIIMGFMLATAFLSMWISNTATAVMMFAVGTSIIDFIDERVPDKKQVEHFGIGLMLSIAYSASIGGVGTLIGTPPNALLASLLSENYNITIDFFTWMLIGIPVVIVMLPPAYLLLTRVFFPVQNLELDSVRRVIAEERARHGPMKTPERRVAVIFALAAFLWITRSFLGLPINDSGVAILAAIALFALPSEREGPPLLDWSASRNLPWGVLLLFGGGLAIAGGFEASGLARWIGEQVGRAGDVPLWVLILIVAVAIKFLTEVTSNTASTATFLPVLGAVALGLDVSVLWLTVPVALGASMAFMMPAATPPNSIIFSYEKLTLRHMIKAGFALNIISTLVVFLASLLLVPLVFEI</sequence>
<feature type="transmembrane region" description="Helical" evidence="6">
    <location>
        <begin position="352"/>
        <end position="369"/>
    </location>
</feature>
<dbReference type="GO" id="GO:0008514">
    <property type="term" value="F:organic anion transmembrane transporter activity"/>
    <property type="evidence" value="ECO:0007669"/>
    <property type="project" value="UniProtKB-ARBA"/>
</dbReference>
<feature type="transmembrane region" description="Helical" evidence="6">
    <location>
        <begin position="322"/>
        <end position="340"/>
    </location>
</feature>
<feature type="transmembrane region" description="Helical" evidence="6">
    <location>
        <begin position="475"/>
        <end position="498"/>
    </location>
</feature>
<dbReference type="EMBL" id="FORY01000001">
    <property type="protein sequence ID" value="SFJ00506.1"/>
    <property type="molecule type" value="Genomic_DNA"/>
</dbReference>
<dbReference type="OrthoDB" id="9766267at2"/>
<evidence type="ECO:0000256" key="4">
    <source>
        <dbReference type="ARBA" id="ARBA00023136"/>
    </source>
</evidence>
<dbReference type="GO" id="GO:0005886">
    <property type="term" value="C:plasma membrane"/>
    <property type="evidence" value="ECO:0007669"/>
    <property type="project" value="TreeGrafter"/>
</dbReference>
<evidence type="ECO:0000313" key="7">
    <source>
        <dbReference type="EMBL" id="SFJ00506.1"/>
    </source>
</evidence>
<comment type="subcellular location">
    <subcellularLocation>
        <location evidence="1">Membrane</location>
        <topology evidence="1">Multi-pass membrane protein</topology>
    </subcellularLocation>
</comment>
<reference evidence="7 8" key="1">
    <citation type="submission" date="2016-10" db="EMBL/GenBank/DDBJ databases">
        <authorList>
            <person name="de Groot N.N."/>
        </authorList>
    </citation>
    <scope>NUCLEOTIDE SEQUENCE [LARGE SCALE GENOMIC DNA]</scope>
    <source>
        <strain evidence="7 8">CGMCC 1.8891</strain>
    </source>
</reference>
<feature type="transmembrane region" description="Helical" evidence="6">
    <location>
        <begin position="133"/>
        <end position="155"/>
    </location>
</feature>
<dbReference type="PANTHER" id="PTHR10283">
    <property type="entry name" value="SOLUTE CARRIER FAMILY 13 MEMBER"/>
    <property type="match status" value="1"/>
</dbReference>
<evidence type="ECO:0000256" key="2">
    <source>
        <dbReference type="ARBA" id="ARBA00022692"/>
    </source>
</evidence>
<dbReference type="Proteomes" id="UP000183299">
    <property type="component" value="Unassembled WGS sequence"/>
</dbReference>
<keyword evidence="8" id="KW-1185">Reference proteome</keyword>
<gene>
    <name evidence="7" type="ORF">SAMN04488138_101152</name>
</gene>
<feature type="transmembrane region" description="Helical" evidence="6">
    <location>
        <begin position="389"/>
        <end position="406"/>
    </location>
</feature>
<feature type="compositionally biased region" description="Basic and acidic residues" evidence="5">
    <location>
        <begin position="8"/>
        <end position="17"/>
    </location>
</feature>
<dbReference type="GeneID" id="98663626"/>
<dbReference type="CDD" id="cd01115">
    <property type="entry name" value="SLC13_permease"/>
    <property type="match status" value="1"/>
</dbReference>
<feature type="transmembrane region" description="Helical" evidence="6">
    <location>
        <begin position="106"/>
        <end position="124"/>
    </location>
</feature>
<dbReference type="PANTHER" id="PTHR10283:SF82">
    <property type="entry name" value="SOLUTE CARRIER FAMILY 13 MEMBER 2"/>
    <property type="match status" value="1"/>
</dbReference>